<keyword evidence="4" id="KW-1185">Reference proteome</keyword>
<sequence>MADIKSDGTSWFSILSLLPAEYHWILNRISMFFATLAFFIIAPIIGLIIYDLTLWFWRLLAGMVNSLQSPPQPQTVPVRAPSEDRASEPEKIVSPRAENGLKPRGSAEKTRLK</sequence>
<evidence type="ECO:0000256" key="1">
    <source>
        <dbReference type="SAM" id="MobiDB-lite"/>
    </source>
</evidence>
<comment type="caution">
    <text evidence="3">The sequence shown here is derived from an EMBL/GenBank/DDBJ whole genome shotgun (WGS) entry which is preliminary data.</text>
</comment>
<gene>
    <name evidence="3" type="ORF">QBC34DRAFT_394097</name>
</gene>
<keyword evidence="2" id="KW-0812">Transmembrane</keyword>
<evidence type="ECO:0000313" key="4">
    <source>
        <dbReference type="Proteomes" id="UP001321760"/>
    </source>
</evidence>
<organism evidence="3 4">
    <name type="scientific">Podospora aff. communis PSN243</name>
    <dbReference type="NCBI Taxonomy" id="3040156"/>
    <lineage>
        <taxon>Eukaryota</taxon>
        <taxon>Fungi</taxon>
        <taxon>Dikarya</taxon>
        <taxon>Ascomycota</taxon>
        <taxon>Pezizomycotina</taxon>
        <taxon>Sordariomycetes</taxon>
        <taxon>Sordariomycetidae</taxon>
        <taxon>Sordariales</taxon>
        <taxon>Podosporaceae</taxon>
        <taxon>Podospora</taxon>
    </lineage>
</organism>
<protein>
    <submittedName>
        <fullName evidence="3">Uncharacterized protein</fullName>
    </submittedName>
</protein>
<feature type="transmembrane region" description="Helical" evidence="2">
    <location>
        <begin position="29"/>
        <end position="50"/>
    </location>
</feature>
<feature type="compositionally biased region" description="Basic and acidic residues" evidence="1">
    <location>
        <begin position="81"/>
        <end position="113"/>
    </location>
</feature>
<feature type="region of interest" description="Disordered" evidence="1">
    <location>
        <begin position="67"/>
        <end position="113"/>
    </location>
</feature>
<accession>A0AAV9H3E2</accession>
<evidence type="ECO:0000313" key="3">
    <source>
        <dbReference type="EMBL" id="KAK4454048.1"/>
    </source>
</evidence>
<evidence type="ECO:0000256" key="2">
    <source>
        <dbReference type="SAM" id="Phobius"/>
    </source>
</evidence>
<keyword evidence="2" id="KW-1133">Transmembrane helix</keyword>
<reference evidence="3" key="2">
    <citation type="submission" date="2023-05" db="EMBL/GenBank/DDBJ databases">
        <authorList>
            <consortium name="Lawrence Berkeley National Laboratory"/>
            <person name="Steindorff A."/>
            <person name="Hensen N."/>
            <person name="Bonometti L."/>
            <person name="Westerberg I."/>
            <person name="Brannstrom I.O."/>
            <person name="Guillou S."/>
            <person name="Cros-Aarteil S."/>
            <person name="Calhoun S."/>
            <person name="Haridas S."/>
            <person name="Kuo A."/>
            <person name="Mondo S."/>
            <person name="Pangilinan J."/>
            <person name="Riley R."/>
            <person name="Labutti K."/>
            <person name="Andreopoulos B."/>
            <person name="Lipzen A."/>
            <person name="Chen C."/>
            <person name="Yanf M."/>
            <person name="Daum C."/>
            <person name="Ng V."/>
            <person name="Clum A."/>
            <person name="Ohm R."/>
            <person name="Martin F."/>
            <person name="Silar P."/>
            <person name="Natvig D."/>
            <person name="Lalanne C."/>
            <person name="Gautier V."/>
            <person name="Ament-Velasquez S.L."/>
            <person name="Kruys A."/>
            <person name="Hutchinson M.I."/>
            <person name="Powell A.J."/>
            <person name="Barry K."/>
            <person name="Miller A.N."/>
            <person name="Grigoriev I.V."/>
            <person name="Debuchy R."/>
            <person name="Gladieux P."/>
            <person name="Thoren M.H."/>
            <person name="Johannesson H."/>
        </authorList>
    </citation>
    <scope>NUCLEOTIDE SEQUENCE</scope>
    <source>
        <strain evidence="3">PSN243</strain>
    </source>
</reference>
<keyword evidence="2" id="KW-0472">Membrane</keyword>
<dbReference type="Proteomes" id="UP001321760">
    <property type="component" value="Unassembled WGS sequence"/>
</dbReference>
<reference evidence="3" key="1">
    <citation type="journal article" date="2023" name="Mol. Phylogenet. Evol.">
        <title>Genome-scale phylogeny and comparative genomics of the fungal order Sordariales.</title>
        <authorList>
            <person name="Hensen N."/>
            <person name="Bonometti L."/>
            <person name="Westerberg I."/>
            <person name="Brannstrom I.O."/>
            <person name="Guillou S."/>
            <person name="Cros-Aarteil S."/>
            <person name="Calhoun S."/>
            <person name="Haridas S."/>
            <person name="Kuo A."/>
            <person name="Mondo S."/>
            <person name="Pangilinan J."/>
            <person name="Riley R."/>
            <person name="LaButti K."/>
            <person name="Andreopoulos B."/>
            <person name="Lipzen A."/>
            <person name="Chen C."/>
            <person name="Yan M."/>
            <person name="Daum C."/>
            <person name="Ng V."/>
            <person name="Clum A."/>
            <person name="Steindorff A."/>
            <person name="Ohm R.A."/>
            <person name="Martin F."/>
            <person name="Silar P."/>
            <person name="Natvig D.O."/>
            <person name="Lalanne C."/>
            <person name="Gautier V."/>
            <person name="Ament-Velasquez S.L."/>
            <person name="Kruys A."/>
            <person name="Hutchinson M.I."/>
            <person name="Powell A.J."/>
            <person name="Barry K."/>
            <person name="Miller A.N."/>
            <person name="Grigoriev I.V."/>
            <person name="Debuchy R."/>
            <person name="Gladieux P."/>
            <person name="Hiltunen Thoren M."/>
            <person name="Johannesson H."/>
        </authorList>
    </citation>
    <scope>NUCLEOTIDE SEQUENCE</scope>
    <source>
        <strain evidence="3">PSN243</strain>
    </source>
</reference>
<proteinExistence type="predicted"/>
<dbReference type="EMBL" id="MU865918">
    <property type="protein sequence ID" value="KAK4454048.1"/>
    <property type="molecule type" value="Genomic_DNA"/>
</dbReference>
<dbReference type="AlphaFoldDB" id="A0AAV9H3E2"/>
<name>A0AAV9H3E2_9PEZI</name>